<dbReference type="WBParaSite" id="TASK_0000994301-mRNA-1">
    <property type="protein sequence ID" value="TASK_0000994301-mRNA-1"/>
    <property type="gene ID" value="TASK_0000994301"/>
</dbReference>
<evidence type="ECO:0000313" key="2">
    <source>
        <dbReference type="Proteomes" id="UP000282613"/>
    </source>
</evidence>
<dbReference type="EMBL" id="UYRS01019781">
    <property type="protein sequence ID" value="VDK46825.1"/>
    <property type="molecule type" value="Genomic_DNA"/>
</dbReference>
<gene>
    <name evidence="1" type="ORF">TASK_LOCUS9944</name>
</gene>
<sequence length="111" mass="12858">MIGRFVWSRASPLVEWGEDNRGIRVLLLQLPTPPVCMPVAIATTYQSCSVVDNFVRSNFPLVIQIELEPYTNYPSRFTATANFKVERYYVMNSILFPLLSKYICLTKWEEC</sequence>
<evidence type="ECO:0000313" key="1">
    <source>
        <dbReference type="EMBL" id="VDK46825.1"/>
    </source>
</evidence>
<reference evidence="3" key="1">
    <citation type="submission" date="2017-02" db="UniProtKB">
        <authorList>
            <consortium name="WormBaseParasite"/>
        </authorList>
    </citation>
    <scope>IDENTIFICATION</scope>
</reference>
<proteinExistence type="predicted"/>
<evidence type="ECO:0000313" key="3">
    <source>
        <dbReference type="WBParaSite" id="TASK_0000994301-mRNA-1"/>
    </source>
</evidence>
<dbReference type="AlphaFoldDB" id="A0A0R3WGF0"/>
<keyword evidence="2" id="KW-1185">Reference proteome</keyword>
<reference evidence="1 2" key="2">
    <citation type="submission" date="2018-11" db="EMBL/GenBank/DDBJ databases">
        <authorList>
            <consortium name="Pathogen Informatics"/>
        </authorList>
    </citation>
    <scope>NUCLEOTIDE SEQUENCE [LARGE SCALE GENOMIC DNA]</scope>
</reference>
<name>A0A0R3WGF0_TAEAS</name>
<dbReference type="Proteomes" id="UP000282613">
    <property type="component" value="Unassembled WGS sequence"/>
</dbReference>
<organism evidence="3">
    <name type="scientific">Taenia asiatica</name>
    <name type="common">Asian tapeworm</name>
    <dbReference type="NCBI Taxonomy" id="60517"/>
    <lineage>
        <taxon>Eukaryota</taxon>
        <taxon>Metazoa</taxon>
        <taxon>Spiralia</taxon>
        <taxon>Lophotrochozoa</taxon>
        <taxon>Platyhelminthes</taxon>
        <taxon>Cestoda</taxon>
        <taxon>Eucestoda</taxon>
        <taxon>Cyclophyllidea</taxon>
        <taxon>Taeniidae</taxon>
        <taxon>Taenia</taxon>
    </lineage>
</organism>
<accession>A0A0R3WGF0</accession>
<protein>
    <submittedName>
        <fullName evidence="1 3">Uncharacterized protein</fullName>
    </submittedName>
</protein>